<dbReference type="RefSeq" id="WP_316690085.1">
    <property type="nucleotide sequence ID" value="NZ_CP103837.1"/>
</dbReference>
<evidence type="ECO:0000313" key="1">
    <source>
        <dbReference type="EMBL" id="WOB26946.1"/>
    </source>
</evidence>
<accession>A0ABZ0DEP7</accession>
<evidence type="ECO:0008006" key="3">
    <source>
        <dbReference type="Google" id="ProtNLM"/>
    </source>
</evidence>
<evidence type="ECO:0000313" key="2">
    <source>
        <dbReference type="Proteomes" id="UP001304534"/>
    </source>
</evidence>
<organism evidence="1 2">
    <name type="scientific">Xanthomonas dyei</name>
    <dbReference type="NCBI Taxonomy" id="743699"/>
    <lineage>
        <taxon>Bacteria</taxon>
        <taxon>Pseudomonadati</taxon>
        <taxon>Pseudomonadota</taxon>
        <taxon>Gammaproteobacteria</taxon>
        <taxon>Lysobacterales</taxon>
        <taxon>Lysobacteraceae</taxon>
        <taxon>Xanthomonas</taxon>
    </lineage>
</organism>
<dbReference type="Proteomes" id="UP001304534">
    <property type="component" value="Chromosome"/>
</dbReference>
<reference evidence="1 2" key="1">
    <citation type="submission" date="2022-08" db="EMBL/GenBank/DDBJ databases">
        <title>Whole genome sequencing-based tracing of a 2022 introduction and outbreak of Xanthomonas hortorum pv. pelargonii.</title>
        <authorList>
            <person name="Iruegas-Bocardo F."/>
            <person name="Weisberg A.K."/>
            <person name="Riutta E.R."/>
            <person name="Kilday K."/>
            <person name="Bonkowski J.C."/>
            <person name="Creswell T."/>
            <person name="Daughtrey M.L."/>
            <person name="Rane K."/>
            <person name="Grunwald N.J."/>
            <person name="Chang J.H."/>
            <person name="Putnam M.L."/>
        </authorList>
    </citation>
    <scope>NUCLEOTIDE SEQUENCE [LARGE SCALE GENOMIC DNA]</scope>
    <source>
        <strain evidence="1 2">22-325</strain>
    </source>
</reference>
<keyword evidence="2" id="KW-1185">Reference proteome</keyword>
<protein>
    <recommendedName>
        <fullName evidence="3">RiboL-PSP-HEPN domain-containing protein</fullName>
    </recommendedName>
</protein>
<sequence length="294" mass="33246">MEVYCKGQAEIRHAKSRKIYKIDCTDLDWDQVGAEERSMGSEIHYEAMLEHSELGTLAWGIWEYPVGVENYQSTDVGDHEVMKDFDYGLEHTPSEADEYDWLNQDAPSDPYIVFINSHRQASDLLTKHGETQGTSLLNRMIFSNQITALEAYLCDTLINEVKISDGSLERLIAKANELADAKFTLSEIYKSPTLVSDTAIEYLRSVLYHNLAKVDVLYKIALGFNILSLSDDISSLFKAVSLRHDCVHRNGFKKDGNQHTAFTKTYVEATGDLIFKFVEKIQRNLPTTLGGTSL</sequence>
<gene>
    <name evidence="1" type="ORF">NYR99_02870</name>
</gene>
<dbReference type="GeneID" id="95582779"/>
<name>A0ABZ0DEP7_9XANT</name>
<dbReference type="EMBL" id="CP103840">
    <property type="protein sequence ID" value="WOB26946.1"/>
    <property type="molecule type" value="Genomic_DNA"/>
</dbReference>
<proteinExistence type="predicted"/>